<accession>A0A965GEV6</accession>
<reference evidence="1" key="1">
    <citation type="submission" date="2018-10" db="EMBL/GenBank/DDBJ databases">
        <title>Iterative Subtractive Binning of Freshwater Chronoseries Metagenomes Recovers Nearly Complete Genomes from over Four Hundred Novel Species.</title>
        <authorList>
            <person name="Rodriguez-R L.M."/>
            <person name="Tsementzi D."/>
            <person name="Luo C."/>
            <person name="Konstantinidis K.T."/>
        </authorList>
    </citation>
    <scope>NUCLEOTIDE SEQUENCE</scope>
    <source>
        <strain evidence="1">WB5_2A_028</strain>
    </source>
</reference>
<dbReference type="EMBL" id="RFXN01000247">
    <property type="protein sequence ID" value="NBR94654.1"/>
    <property type="molecule type" value="Genomic_DNA"/>
</dbReference>
<dbReference type="Proteomes" id="UP000740727">
    <property type="component" value="Unassembled WGS sequence"/>
</dbReference>
<proteinExistence type="predicted"/>
<evidence type="ECO:0000313" key="2">
    <source>
        <dbReference type="Proteomes" id="UP000740727"/>
    </source>
</evidence>
<organism evidence="1 2">
    <name type="scientific">Candidatus Fonsibacter lacus</name>
    <dbReference type="NCBI Taxonomy" id="2576439"/>
    <lineage>
        <taxon>Bacteria</taxon>
        <taxon>Pseudomonadati</taxon>
        <taxon>Pseudomonadota</taxon>
        <taxon>Alphaproteobacteria</taxon>
        <taxon>Candidatus Pelagibacterales</taxon>
        <taxon>Candidatus Pelagibacterales incertae sedis</taxon>
        <taxon>Candidatus Fonsibacter</taxon>
    </lineage>
</organism>
<protein>
    <submittedName>
        <fullName evidence="1">Uncharacterized protein</fullName>
    </submittedName>
</protein>
<feature type="non-terminal residue" evidence="1">
    <location>
        <position position="1"/>
    </location>
</feature>
<sequence>WSELTDESYCYGCYESDFEAPSQLILIHGDTSKVRFGEYFAQDDDAEVPSWFTELFDKWDGREYVRTDGWRGHYDTEKKFKDIKVIATGWTTGWADETTQRKAKFNQWAESLADGSIPTPYPIYFLSEPTSNVFSASMSVFCKEKDYENVTNWLNEAESSVDFHKKVVN</sequence>
<dbReference type="AlphaFoldDB" id="A0A965GEV6"/>
<evidence type="ECO:0000313" key="1">
    <source>
        <dbReference type="EMBL" id="NBR94654.1"/>
    </source>
</evidence>
<gene>
    <name evidence="1" type="ORF">EBT44_07605</name>
</gene>
<comment type="caution">
    <text evidence="1">The sequence shown here is derived from an EMBL/GenBank/DDBJ whole genome shotgun (WGS) entry which is preliminary data.</text>
</comment>
<name>A0A965GEV6_9PROT</name>